<dbReference type="PANTHER" id="PTHR32026">
    <property type="entry name" value="METHYLTRANSFERASE-LIKE PROTEIN 24"/>
    <property type="match status" value="1"/>
</dbReference>
<accession>A0A1I7TW10</accession>
<dbReference type="InterPro" id="IPR029063">
    <property type="entry name" value="SAM-dependent_MTases_sf"/>
</dbReference>
<dbReference type="WBParaSite" id="Csp11.Scaffold629.g12351.t1">
    <property type="protein sequence ID" value="Csp11.Scaffold629.g12351.t1"/>
    <property type="gene ID" value="Csp11.Scaffold629.g12351"/>
</dbReference>
<evidence type="ECO:0000313" key="3">
    <source>
        <dbReference type="Proteomes" id="UP000095282"/>
    </source>
</evidence>
<protein>
    <submittedName>
        <fullName evidence="4">Methyltransf_21 domain-containing protein</fullName>
    </submittedName>
</protein>
<dbReference type="PANTHER" id="PTHR32026:SF6">
    <property type="entry name" value="METHYLTRANSFERASE FKBM DOMAIN-CONTAINING PROTEIN"/>
    <property type="match status" value="1"/>
</dbReference>
<reference evidence="4" key="1">
    <citation type="submission" date="2016-11" db="UniProtKB">
        <authorList>
            <consortium name="WormBaseParasite"/>
        </authorList>
    </citation>
    <scope>IDENTIFICATION</scope>
</reference>
<dbReference type="AlphaFoldDB" id="A0A1I7TW10"/>
<dbReference type="InterPro" id="IPR026913">
    <property type="entry name" value="METTL24"/>
</dbReference>
<dbReference type="Pfam" id="PF05050">
    <property type="entry name" value="Methyltransf_21"/>
    <property type="match status" value="1"/>
</dbReference>
<dbReference type="eggNOG" id="ENOG502S02V">
    <property type="taxonomic scope" value="Eukaryota"/>
</dbReference>
<keyword evidence="1" id="KW-0812">Transmembrane</keyword>
<name>A0A1I7TW10_9PELO</name>
<sequence>MSVQSTYTSLLDSRSKKSQTLKNQMSGIFQPLFFSILLLISILNYFSLSNIYRKIEPNVLRKPLQNVYPSGKMQELRRAALLTAEQERNSILEASKGSDHKEFYKKVKMESYCDQKERIGEHTDGGKYVCNPGKVKKDCTLVSLGLNDQIGYDQHIFEVTGKQCKIIGADKGTQKQETINSYNQMNGGQLFVGKIPDELTILKMMETSGRKEVELLKIDIEGGEHTGLEPLLKDYYVCQIFIEVHGTPAEHLSMLQTMGKYGFRLFNIDPNPVCMECCEYSLINELCMAQYEVVPLAITIPFKNN</sequence>
<keyword evidence="1" id="KW-1133">Transmembrane helix</keyword>
<proteinExistence type="predicted"/>
<evidence type="ECO:0000256" key="1">
    <source>
        <dbReference type="SAM" id="Phobius"/>
    </source>
</evidence>
<dbReference type="STRING" id="1561998.A0A1I7TW10"/>
<evidence type="ECO:0000313" key="4">
    <source>
        <dbReference type="WBParaSite" id="Csp11.Scaffold629.g12351.t1"/>
    </source>
</evidence>
<feature type="domain" description="Methyltransferase FkbM" evidence="2">
    <location>
        <begin position="122"/>
        <end position="265"/>
    </location>
</feature>
<organism evidence="3 4">
    <name type="scientific">Caenorhabditis tropicalis</name>
    <dbReference type="NCBI Taxonomy" id="1561998"/>
    <lineage>
        <taxon>Eukaryota</taxon>
        <taxon>Metazoa</taxon>
        <taxon>Ecdysozoa</taxon>
        <taxon>Nematoda</taxon>
        <taxon>Chromadorea</taxon>
        <taxon>Rhabditida</taxon>
        <taxon>Rhabditina</taxon>
        <taxon>Rhabditomorpha</taxon>
        <taxon>Rhabditoidea</taxon>
        <taxon>Rhabditidae</taxon>
        <taxon>Peloderinae</taxon>
        <taxon>Caenorhabditis</taxon>
    </lineage>
</organism>
<keyword evidence="1" id="KW-0472">Membrane</keyword>
<feature type="transmembrane region" description="Helical" evidence="1">
    <location>
        <begin position="28"/>
        <end position="46"/>
    </location>
</feature>
<dbReference type="InterPro" id="IPR006342">
    <property type="entry name" value="FkbM_mtfrase"/>
</dbReference>
<dbReference type="Proteomes" id="UP000095282">
    <property type="component" value="Unplaced"/>
</dbReference>
<evidence type="ECO:0000259" key="2">
    <source>
        <dbReference type="Pfam" id="PF05050"/>
    </source>
</evidence>
<dbReference type="SUPFAM" id="SSF53335">
    <property type="entry name" value="S-adenosyl-L-methionine-dependent methyltransferases"/>
    <property type="match status" value="1"/>
</dbReference>
<keyword evidence="3" id="KW-1185">Reference proteome</keyword>